<keyword evidence="2" id="KW-1185">Reference proteome</keyword>
<dbReference type="KEGG" id="ela:UCREL1_997"/>
<sequence>MNAGFPHYASACNFRLFESFEEHLKDKLQDLMKVRGIGVIVKSSTIDIKRPVSYPDSIIVANRLDEVKPDRYHVTTTMWSLRQQAPVAESNGWVVFFDYSKGKPANLIEAGGVYANLHAALYEKSEITNQRRAEWAKAHPKKPRGPKL</sequence>
<dbReference type="Pfam" id="PF13279">
    <property type="entry name" value="4HBT_2"/>
    <property type="match status" value="1"/>
</dbReference>
<organism evidence="1 2">
    <name type="scientific">Eutypa lata (strain UCR-EL1)</name>
    <name type="common">Grapevine dieback disease fungus</name>
    <name type="synonym">Eutypa armeniacae</name>
    <dbReference type="NCBI Taxonomy" id="1287681"/>
    <lineage>
        <taxon>Eukaryota</taxon>
        <taxon>Fungi</taxon>
        <taxon>Dikarya</taxon>
        <taxon>Ascomycota</taxon>
        <taxon>Pezizomycotina</taxon>
        <taxon>Sordariomycetes</taxon>
        <taxon>Xylariomycetidae</taxon>
        <taxon>Xylariales</taxon>
        <taxon>Diatrypaceae</taxon>
        <taxon>Eutypa</taxon>
    </lineage>
</organism>
<dbReference type="InterPro" id="IPR029069">
    <property type="entry name" value="HotDog_dom_sf"/>
</dbReference>
<reference evidence="2" key="1">
    <citation type="journal article" date="2013" name="Genome Announc.">
        <title>Draft genome sequence of the grapevine dieback fungus Eutypa lata UCR-EL1.</title>
        <authorList>
            <person name="Blanco-Ulate B."/>
            <person name="Rolshausen P.E."/>
            <person name="Cantu D."/>
        </authorList>
    </citation>
    <scope>NUCLEOTIDE SEQUENCE [LARGE SCALE GENOMIC DNA]</scope>
    <source>
        <strain evidence="2">UCR-EL1</strain>
    </source>
</reference>
<dbReference type="Gene3D" id="3.10.129.10">
    <property type="entry name" value="Hotdog Thioesterase"/>
    <property type="match status" value="1"/>
</dbReference>
<dbReference type="OMA" id="HYASACN"/>
<dbReference type="HOGENOM" id="CLU_094666_1_0_1"/>
<dbReference type="AlphaFoldDB" id="M7T4Y1"/>
<dbReference type="Proteomes" id="UP000012174">
    <property type="component" value="Unassembled WGS sequence"/>
</dbReference>
<accession>M7T4Y1</accession>
<gene>
    <name evidence="1" type="ORF">UCREL1_997</name>
</gene>
<evidence type="ECO:0000313" key="1">
    <source>
        <dbReference type="EMBL" id="EMR71953.1"/>
    </source>
</evidence>
<dbReference type="SUPFAM" id="SSF54637">
    <property type="entry name" value="Thioesterase/thiol ester dehydrase-isomerase"/>
    <property type="match status" value="1"/>
</dbReference>
<dbReference type="eggNOG" id="ENOG502SMSA">
    <property type="taxonomic scope" value="Eukaryota"/>
</dbReference>
<protein>
    <submittedName>
        <fullName evidence="1">Uncharacterized protein</fullName>
    </submittedName>
</protein>
<proteinExistence type="predicted"/>
<dbReference type="EMBL" id="KB705553">
    <property type="protein sequence ID" value="EMR71953.1"/>
    <property type="molecule type" value="Genomic_DNA"/>
</dbReference>
<evidence type="ECO:0000313" key="2">
    <source>
        <dbReference type="Proteomes" id="UP000012174"/>
    </source>
</evidence>
<name>M7T4Y1_EUTLA</name>
<dbReference type="OrthoDB" id="5538558at2759"/>